<name>C5B9K0_EDWI9</name>
<dbReference type="EMBL" id="CP001600">
    <property type="protein sequence ID" value="ACR68001.1"/>
    <property type="molecule type" value="Genomic_DNA"/>
</dbReference>
<evidence type="ECO:0000313" key="1">
    <source>
        <dbReference type="EMBL" id="ACR68001.1"/>
    </source>
</evidence>
<organism evidence="1 2">
    <name type="scientific">Edwardsiella ictaluri (strain 93-146)</name>
    <dbReference type="NCBI Taxonomy" id="634503"/>
    <lineage>
        <taxon>Bacteria</taxon>
        <taxon>Pseudomonadati</taxon>
        <taxon>Pseudomonadota</taxon>
        <taxon>Gammaproteobacteria</taxon>
        <taxon>Enterobacterales</taxon>
        <taxon>Hafniaceae</taxon>
        <taxon>Edwardsiella</taxon>
    </lineage>
</organism>
<dbReference type="AlphaFoldDB" id="C5B9K0"/>
<dbReference type="HOGENOM" id="CLU_3135068_0_0_6"/>
<gene>
    <name evidence="1" type="ordered locus">NT01EI_0780</name>
</gene>
<proteinExistence type="predicted"/>
<reference evidence="1 2" key="2">
    <citation type="journal article" date="2012" name="J. Bacteriol.">
        <title>Genome Sequence of Edwardsiella ictaluri 93-146, a Strain Associated with a Natural Channel Catfish Outbreak of Enteric Septicemia of Catfish.</title>
        <authorList>
            <person name="Williams M.L."/>
            <person name="Gillaspy A.F."/>
            <person name="Dyer D.W."/>
            <person name="Thune R.L."/>
            <person name="Waldbieser G.C."/>
            <person name="Schuster S.C."/>
            <person name="Gipson J."/>
            <person name="Zaitshik J."/>
            <person name="Landry C."/>
            <person name="Banes M.M."/>
            <person name="Lawrence M.L."/>
        </authorList>
    </citation>
    <scope>NUCLEOTIDE SEQUENCE [LARGE SCALE GENOMIC DNA]</scope>
    <source>
        <strain evidence="1 2">93-146</strain>
    </source>
</reference>
<protein>
    <submittedName>
        <fullName evidence="1">Uncharacterized protein</fullName>
    </submittedName>
</protein>
<reference evidence="2" key="1">
    <citation type="submission" date="2009-03" db="EMBL/GenBank/DDBJ databases">
        <title>Complete genome sequence of Edwardsiella ictaluri 93-146.</title>
        <authorList>
            <person name="Williams M.L."/>
            <person name="Gillaspy A.F."/>
            <person name="Dyer D.W."/>
            <person name="Thune R.L."/>
            <person name="Waldbieser G.C."/>
            <person name="Schuster S.C."/>
            <person name="Gipson J."/>
            <person name="Zaitshik J."/>
            <person name="Landry C."/>
            <person name="Lawrence M.L."/>
        </authorList>
    </citation>
    <scope>NUCLEOTIDE SEQUENCE [LARGE SCALE GENOMIC DNA]</scope>
    <source>
        <strain evidence="2">93-146</strain>
    </source>
</reference>
<evidence type="ECO:0000313" key="2">
    <source>
        <dbReference type="Proteomes" id="UP000001485"/>
    </source>
</evidence>
<accession>C5B9K0</accession>
<dbReference type="KEGG" id="eic:NT01EI_0780"/>
<dbReference type="Proteomes" id="UP000001485">
    <property type="component" value="Chromosome"/>
</dbReference>
<sequence>MERICGAAVQYPQPAETVLAVMETAAELASPVILSAVPELSATLAPITW</sequence>